<gene>
    <name evidence="2" type="ORF">NAB2_3122</name>
</gene>
<keyword evidence="1" id="KW-0812">Transmembrane</keyword>
<keyword evidence="1" id="KW-0472">Membrane</keyword>
<evidence type="ECO:0000256" key="1">
    <source>
        <dbReference type="SAM" id="Phobius"/>
    </source>
</evidence>
<protein>
    <recommendedName>
        <fullName evidence="4">High light inducible protein</fullName>
    </recommendedName>
</protein>
<accession>A0AAW3REM0</accession>
<evidence type="ECO:0000313" key="2">
    <source>
        <dbReference type="EMBL" id="KZV00765.1"/>
    </source>
</evidence>
<proteinExistence type="predicted"/>
<reference evidence="2 3" key="1">
    <citation type="submission" date="2016-03" db="EMBL/GenBank/DDBJ databases">
        <title>Comparative genomics of 54 Lactobacillus plantarum strains reveals genomic uncoupling from niche constraints.</title>
        <authorList>
            <person name="Martino M.E."/>
        </authorList>
    </citation>
    <scope>NUCLEOTIDE SEQUENCE [LARGE SCALE GENOMIC DNA]</scope>
    <source>
        <strain evidence="2 3">NAB2</strain>
    </source>
</reference>
<keyword evidence="1" id="KW-1133">Transmembrane helix</keyword>
<name>A0AAW3REM0_LACPN</name>
<organism evidence="2 3">
    <name type="scientific">Lactiplantibacillus plantarum</name>
    <name type="common">Lactobacillus plantarum</name>
    <dbReference type="NCBI Taxonomy" id="1590"/>
    <lineage>
        <taxon>Bacteria</taxon>
        <taxon>Bacillati</taxon>
        <taxon>Bacillota</taxon>
        <taxon>Bacilli</taxon>
        <taxon>Lactobacillales</taxon>
        <taxon>Lactobacillaceae</taxon>
        <taxon>Lactiplantibacillus</taxon>
    </lineage>
</organism>
<evidence type="ECO:0000313" key="3">
    <source>
        <dbReference type="Proteomes" id="UP000076872"/>
    </source>
</evidence>
<comment type="caution">
    <text evidence="2">The sequence shown here is derived from an EMBL/GenBank/DDBJ whole genome shotgun (WGS) entry which is preliminary data.</text>
</comment>
<dbReference type="Proteomes" id="UP000076872">
    <property type="component" value="Unassembled WGS sequence"/>
</dbReference>
<sequence length="56" mass="6043">MGNQSSVKTFFVMTSQKIPTVESRTLMTNWNGIATGILLIGLIVYGLGSAIKINVK</sequence>
<dbReference type="EMBL" id="LUXO01000036">
    <property type="protein sequence ID" value="KZV00765.1"/>
    <property type="molecule type" value="Genomic_DNA"/>
</dbReference>
<dbReference type="AlphaFoldDB" id="A0AAW3REM0"/>
<feature type="transmembrane region" description="Helical" evidence="1">
    <location>
        <begin position="30"/>
        <end position="51"/>
    </location>
</feature>
<evidence type="ECO:0008006" key="4">
    <source>
        <dbReference type="Google" id="ProtNLM"/>
    </source>
</evidence>